<proteinExistence type="predicted"/>
<feature type="transmembrane region" description="Helical" evidence="1">
    <location>
        <begin position="29"/>
        <end position="50"/>
    </location>
</feature>
<keyword evidence="3" id="KW-1185">Reference proteome</keyword>
<organism evidence="2 3">
    <name type="scientific">Halobium salinum</name>
    <dbReference type="NCBI Taxonomy" id="1364940"/>
    <lineage>
        <taxon>Archaea</taxon>
        <taxon>Methanobacteriati</taxon>
        <taxon>Methanobacteriota</taxon>
        <taxon>Stenosarchaea group</taxon>
        <taxon>Halobacteria</taxon>
        <taxon>Halobacteriales</taxon>
        <taxon>Haloferacaceae</taxon>
        <taxon>Halobium</taxon>
    </lineage>
</organism>
<keyword evidence="1" id="KW-0812">Transmembrane</keyword>
<accession>A0ABD5PGB1</accession>
<evidence type="ECO:0008006" key="4">
    <source>
        <dbReference type="Google" id="ProtNLM"/>
    </source>
</evidence>
<keyword evidence="1" id="KW-0472">Membrane</keyword>
<protein>
    <recommendedName>
        <fullName evidence="4">DUF2062 domain-containing protein</fullName>
    </recommendedName>
</protein>
<dbReference type="AlphaFoldDB" id="A0ABD5PGB1"/>
<keyword evidence="1" id="KW-1133">Transmembrane helix</keyword>
<evidence type="ECO:0000256" key="1">
    <source>
        <dbReference type="SAM" id="Phobius"/>
    </source>
</evidence>
<gene>
    <name evidence="2" type="ORF">ACFO0N_16255</name>
</gene>
<dbReference type="RefSeq" id="WP_267621700.1">
    <property type="nucleotide sequence ID" value="NZ_JAODIW010000006.1"/>
</dbReference>
<dbReference type="EMBL" id="JBHSDS010000008">
    <property type="protein sequence ID" value="MFC4359496.1"/>
    <property type="molecule type" value="Genomic_DNA"/>
</dbReference>
<dbReference type="Proteomes" id="UP001595921">
    <property type="component" value="Unassembled WGS sequence"/>
</dbReference>
<comment type="caution">
    <text evidence="2">The sequence shown here is derived from an EMBL/GenBank/DDBJ whole genome shotgun (WGS) entry which is preliminary data.</text>
</comment>
<feature type="transmembrane region" description="Helical" evidence="1">
    <location>
        <begin position="120"/>
        <end position="142"/>
    </location>
</feature>
<feature type="transmembrane region" description="Helical" evidence="1">
    <location>
        <begin position="81"/>
        <end position="100"/>
    </location>
</feature>
<feature type="transmembrane region" description="Helical" evidence="1">
    <location>
        <begin position="56"/>
        <end position="74"/>
    </location>
</feature>
<reference evidence="2 3" key="1">
    <citation type="journal article" date="2019" name="Int. J. Syst. Evol. Microbiol.">
        <title>The Global Catalogue of Microorganisms (GCM) 10K type strain sequencing project: providing services to taxonomists for standard genome sequencing and annotation.</title>
        <authorList>
            <consortium name="The Broad Institute Genomics Platform"/>
            <consortium name="The Broad Institute Genome Sequencing Center for Infectious Disease"/>
            <person name="Wu L."/>
            <person name="Ma J."/>
        </authorList>
    </citation>
    <scope>NUCLEOTIDE SEQUENCE [LARGE SCALE GENOMIC DNA]</scope>
    <source>
        <strain evidence="2 3">CGMCC 1.12553</strain>
    </source>
</reference>
<name>A0ABD5PGB1_9EURY</name>
<evidence type="ECO:0000313" key="2">
    <source>
        <dbReference type="EMBL" id="MFC4359496.1"/>
    </source>
</evidence>
<evidence type="ECO:0000313" key="3">
    <source>
        <dbReference type="Proteomes" id="UP001595921"/>
    </source>
</evidence>
<sequence length="157" mass="16222">MVPSARSRSTARAVLLGPVEDRFGRRLDALLAAAVGVLTFVAYVAGAFAVSGGVVFLPWHATLVGFVTAGLVGYRGGGLTFGWLAVLAPLYGFHADWALFGLSSRSLAGQVEYLFQPTAFVVFSLAALVVGTVGFAAGVALWRGLGAVRGRFGAQSS</sequence>